<evidence type="ECO:0000256" key="1">
    <source>
        <dbReference type="SAM" id="Phobius"/>
    </source>
</evidence>
<dbReference type="GO" id="GO:0005886">
    <property type="term" value="C:plasma membrane"/>
    <property type="evidence" value="ECO:0007669"/>
    <property type="project" value="TreeGrafter"/>
</dbReference>
<evidence type="ECO:0000313" key="4">
    <source>
        <dbReference type="Proteomes" id="UP000446768"/>
    </source>
</evidence>
<dbReference type="Pfam" id="PF02698">
    <property type="entry name" value="DUF218"/>
    <property type="match status" value="1"/>
</dbReference>
<sequence>MLLSYLIHYAVLPPTSLLLIALLGWLLRRRLPRAGKFLWRGALIVLLAFSTRLVGNLMLAPLERATPPLTPQAAAGAQAIVVLSAGAFPQAPEYGGDDAPDGLALARIRYAARVQHDTGLPLLVTGGRVDGDQAQSLAASIADALRKDFRTDVKWIEGASTNTAENAAFSAAILLPAGVKRIILVTHAMHMERAARVFRAAGLEVVPAPTAYYSHGPLGPFQLLPSASGLSASYYACYEWIGLAWYRLRH</sequence>
<keyword evidence="1" id="KW-0472">Membrane</keyword>
<dbReference type="GO" id="GO:0000270">
    <property type="term" value="P:peptidoglycan metabolic process"/>
    <property type="evidence" value="ECO:0007669"/>
    <property type="project" value="TreeGrafter"/>
</dbReference>
<organism evidence="3 4">
    <name type="scientific">Pseudoduganella rivuli</name>
    <dbReference type="NCBI Taxonomy" id="2666085"/>
    <lineage>
        <taxon>Bacteria</taxon>
        <taxon>Pseudomonadati</taxon>
        <taxon>Pseudomonadota</taxon>
        <taxon>Betaproteobacteria</taxon>
        <taxon>Burkholderiales</taxon>
        <taxon>Oxalobacteraceae</taxon>
        <taxon>Telluria group</taxon>
        <taxon>Pseudoduganella</taxon>
    </lineage>
</organism>
<evidence type="ECO:0000313" key="3">
    <source>
        <dbReference type="EMBL" id="MRV75167.1"/>
    </source>
</evidence>
<dbReference type="InterPro" id="IPR003848">
    <property type="entry name" value="DUF218"/>
</dbReference>
<dbReference type="InterPro" id="IPR051599">
    <property type="entry name" value="Cell_Envelope_Assoc"/>
</dbReference>
<gene>
    <name evidence="3" type="ORF">GJ700_25965</name>
</gene>
<feature type="transmembrane region" description="Helical" evidence="1">
    <location>
        <begin position="37"/>
        <end position="59"/>
    </location>
</feature>
<dbReference type="EMBL" id="WKJJ01000018">
    <property type="protein sequence ID" value="MRV75167.1"/>
    <property type="molecule type" value="Genomic_DNA"/>
</dbReference>
<comment type="caution">
    <text evidence="3">The sequence shown here is derived from an EMBL/GenBank/DDBJ whole genome shotgun (WGS) entry which is preliminary data.</text>
</comment>
<evidence type="ECO:0000259" key="2">
    <source>
        <dbReference type="Pfam" id="PF02698"/>
    </source>
</evidence>
<dbReference type="GO" id="GO:0043164">
    <property type="term" value="P:Gram-negative-bacterium-type cell wall biogenesis"/>
    <property type="evidence" value="ECO:0007669"/>
    <property type="project" value="TreeGrafter"/>
</dbReference>
<proteinExistence type="predicted"/>
<protein>
    <submittedName>
        <fullName evidence="3">YdcF family protein</fullName>
    </submittedName>
</protein>
<dbReference type="Proteomes" id="UP000446768">
    <property type="component" value="Unassembled WGS sequence"/>
</dbReference>
<feature type="transmembrane region" description="Helical" evidence="1">
    <location>
        <begin position="6"/>
        <end position="25"/>
    </location>
</feature>
<dbReference type="PANTHER" id="PTHR30336:SF4">
    <property type="entry name" value="ENVELOPE BIOGENESIS FACTOR ELYC"/>
    <property type="match status" value="1"/>
</dbReference>
<keyword evidence="4" id="KW-1185">Reference proteome</keyword>
<feature type="domain" description="DUF218" evidence="2">
    <location>
        <begin position="78"/>
        <end position="242"/>
    </location>
</feature>
<name>A0A7X2LWH3_9BURK</name>
<dbReference type="RefSeq" id="WP_154379452.1">
    <property type="nucleotide sequence ID" value="NZ_WKJJ01000018.1"/>
</dbReference>
<dbReference type="CDD" id="cd06259">
    <property type="entry name" value="YdcF-like"/>
    <property type="match status" value="1"/>
</dbReference>
<keyword evidence="1" id="KW-1133">Transmembrane helix</keyword>
<accession>A0A7X2LWH3</accession>
<reference evidence="3 4" key="1">
    <citation type="submission" date="2019-11" db="EMBL/GenBank/DDBJ databases">
        <title>Novel species isolated from a subtropical stream in China.</title>
        <authorList>
            <person name="Lu H."/>
        </authorList>
    </citation>
    <scope>NUCLEOTIDE SEQUENCE [LARGE SCALE GENOMIC DNA]</scope>
    <source>
        <strain evidence="3 4">FT92W</strain>
    </source>
</reference>
<dbReference type="InterPro" id="IPR014729">
    <property type="entry name" value="Rossmann-like_a/b/a_fold"/>
</dbReference>
<dbReference type="PANTHER" id="PTHR30336">
    <property type="entry name" value="INNER MEMBRANE PROTEIN, PROBABLE PERMEASE"/>
    <property type="match status" value="1"/>
</dbReference>
<keyword evidence="1" id="KW-0812">Transmembrane</keyword>
<dbReference type="AlphaFoldDB" id="A0A7X2LWH3"/>
<dbReference type="Gene3D" id="3.40.50.620">
    <property type="entry name" value="HUPs"/>
    <property type="match status" value="1"/>
</dbReference>